<proteinExistence type="predicted"/>
<keyword evidence="1" id="KW-0678">Repressor</keyword>
<dbReference type="EMBL" id="JABWDU010000002">
    <property type="protein sequence ID" value="NVD38722.1"/>
    <property type="molecule type" value="Genomic_DNA"/>
</dbReference>
<keyword evidence="2" id="KW-0805">Transcription regulation</keyword>
<dbReference type="PROSITE" id="PS50937">
    <property type="entry name" value="HTH_MERR_2"/>
    <property type="match status" value="1"/>
</dbReference>
<keyword evidence="4" id="KW-0804">Transcription</keyword>
<evidence type="ECO:0000256" key="2">
    <source>
        <dbReference type="ARBA" id="ARBA00023015"/>
    </source>
</evidence>
<name>A0A7Y6Q429_9HYPH</name>
<evidence type="ECO:0000256" key="3">
    <source>
        <dbReference type="ARBA" id="ARBA00023125"/>
    </source>
</evidence>
<dbReference type="InterPro" id="IPR009061">
    <property type="entry name" value="DNA-bd_dom_put_sf"/>
</dbReference>
<keyword evidence="7" id="KW-1185">Reference proteome</keyword>
<keyword evidence="3" id="KW-0238">DNA-binding</keyword>
<dbReference type="SMART" id="SM00422">
    <property type="entry name" value="HTH_MERR"/>
    <property type="match status" value="1"/>
</dbReference>
<comment type="caution">
    <text evidence="6">The sequence shown here is derived from an EMBL/GenBank/DDBJ whole genome shotgun (WGS) entry which is preliminary data.</text>
</comment>
<sequence length="346" mass="37431">MSDSACFLTATEAAKRLGVSVKALRFYEQQGLIKPVRTSAGWRTYGPEQMRRAGEIAALRSLGLPLAQIHRVLDGGARELAPTLAAQQGLLQARAKDLHETVAKVRRLRRDLASYAVDAPFLPQRVQGQPPSDTPEVAFDLPWPWGGEAFKLHSIHPLTYIIGPLGSGKTRLAKAIATALPGAVFVGLDRLEEKNSAASLRRIEVEPRLKSRIEAVLARLVDDGAVASPPLTALLVALEADAKAFVVDMIEQDLDAASQSALLTHLRHRRTDRRPIFMLTRSNAVLDLDVLGPEETIILCPANHSPPTEVAPYPGAPGYETVANCLASPDVRTRTQGVIAWPPEAA</sequence>
<evidence type="ECO:0000313" key="7">
    <source>
        <dbReference type="Proteomes" id="UP000520198"/>
    </source>
</evidence>
<dbReference type="CDD" id="cd00592">
    <property type="entry name" value="HTH_MerR-like"/>
    <property type="match status" value="1"/>
</dbReference>
<accession>A0A7Y6Q429</accession>
<dbReference type="PANTHER" id="PTHR30204:SF69">
    <property type="entry name" value="MERR-FAMILY TRANSCRIPTIONAL REGULATOR"/>
    <property type="match status" value="1"/>
</dbReference>
<dbReference type="GO" id="GO:0003677">
    <property type="term" value="F:DNA binding"/>
    <property type="evidence" value="ECO:0007669"/>
    <property type="project" value="UniProtKB-KW"/>
</dbReference>
<dbReference type="PRINTS" id="PR00040">
    <property type="entry name" value="HTHMERR"/>
</dbReference>
<dbReference type="Proteomes" id="UP000520198">
    <property type="component" value="Unassembled WGS sequence"/>
</dbReference>
<dbReference type="Gene3D" id="3.40.50.300">
    <property type="entry name" value="P-loop containing nucleotide triphosphate hydrolases"/>
    <property type="match status" value="1"/>
</dbReference>
<dbReference type="CDD" id="cd00267">
    <property type="entry name" value="ABC_ATPase"/>
    <property type="match status" value="1"/>
</dbReference>
<dbReference type="InterPro" id="IPR047057">
    <property type="entry name" value="MerR_fam"/>
</dbReference>
<dbReference type="AlphaFoldDB" id="A0A7Y6Q429"/>
<dbReference type="SUPFAM" id="SSF52540">
    <property type="entry name" value="P-loop containing nucleoside triphosphate hydrolases"/>
    <property type="match status" value="1"/>
</dbReference>
<dbReference type="RefSeq" id="WP_176352358.1">
    <property type="nucleotide sequence ID" value="NZ_JABWDU010000002.1"/>
</dbReference>
<gene>
    <name evidence="6" type="ORF">HT585_07650</name>
</gene>
<dbReference type="InterPro" id="IPR000551">
    <property type="entry name" value="MerR-type_HTH_dom"/>
</dbReference>
<dbReference type="SUPFAM" id="SSF46955">
    <property type="entry name" value="Putative DNA-binding domain"/>
    <property type="match status" value="1"/>
</dbReference>
<evidence type="ECO:0000256" key="1">
    <source>
        <dbReference type="ARBA" id="ARBA00022491"/>
    </source>
</evidence>
<organism evidence="6 7">
    <name type="scientific">Ensifer oleiphilus</name>
    <dbReference type="NCBI Taxonomy" id="2742698"/>
    <lineage>
        <taxon>Bacteria</taxon>
        <taxon>Pseudomonadati</taxon>
        <taxon>Pseudomonadota</taxon>
        <taxon>Alphaproteobacteria</taxon>
        <taxon>Hyphomicrobiales</taxon>
        <taxon>Rhizobiaceae</taxon>
        <taxon>Sinorhizobium/Ensifer group</taxon>
        <taxon>Ensifer</taxon>
    </lineage>
</organism>
<dbReference type="GO" id="GO:0003700">
    <property type="term" value="F:DNA-binding transcription factor activity"/>
    <property type="evidence" value="ECO:0007669"/>
    <property type="project" value="InterPro"/>
</dbReference>
<dbReference type="Pfam" id="PF13411">
    <property type="entry name" value="MerR_1"/>
    <property type="match status" value="1"/>
</dbReference>
<protein>
    <submittedName>
        <fullName evidence="6">MerR family transcriptional regulator</fullName>
    </submittedName>
</protein>
<dbReference type="Gene3D" id="1.10.1660.10">
    <property type="match status" value="1"/>
</dbReference>
<evidence type="ECO:0000259" key="5">
    <source>
        <dbReference type="PROSITE" id="PS50937"/>
    </source>
</evidence>
<evidence type="ECO:0000256" key="4">
    <source>
        <dbReference type="ARBA" id="ARBA00023163"/>
    </source>
</evidence>
<dbReference type="InterPro" id="IPR027417">
    <property type="entry name" value="P-loop_NTPase"/>
</dbReference>
<dbReference type="PANTHER" id="PTHR30204">
    <property type="entry name" value="REDOX-CYCLING DRUG-SENSING TRANSCRIPTIONAL ACTIVATOR SOXR"/>
    <property type="match status" value="1"/>
</dbReference>
<feature type="domain" description="HTH merR-type" evidence="5">
    <location>
        <begin position="12"/>
        <end position="75"/>
    </location>
</feature>
<reference evidence="6 7" key="1">
    <citation type="submission" date="2020-06" db="EMBL/GenBank/DDBJ databases">
        <authorList>
            <person name="Grouzdev D.S."/>
        </authorList>
    </citation>
    <scope>NUCLEOTIDE SEQUENCE [LARGE SCALE GENOMIC DNA]</scope>
    <source>
        <strain evidence="6 7">HO-A22</strain>
    </source>
</reference>
<evidence type="ECO:0000313" key="6">
    <source>
        <dbReference type="EMBL" id="NVD38722.1"/>
    </source>
</evidence>